<evidence type="ECO:0000256" key="5">
    <source>
        <dbReference type="PIRSR" id="PIRSR036492-1"/>
    </source>
</evidence>
<evidence type="ECO:0000256" key="1">
    <source>
        <dbReference type="ARBA" id="ARBA00009986"/>
    </source>
</evidence>
<dbReference type="InterPro" id="IPR029510">
    <property type="entry name" value="Ald_DH_CS_GLU"/>
</dbReference>
<dbReference type="PIRSF" id="PIRSF036492">
    <property type="entry name" value="ALDH"/>
    <property type="match status" value="1"/>
</dbReference>
<feature type="region of interest" description="Disordered" evidence="8">
    <location>
        <begin position="1"/>
        <end position="20"/>
    </location>
</feature>
<evidence type="ECO:0000256" key="4">
    <source>
        <dbReference type="PIRNR" id="PIRNR036492"/>
    </source>
</evidence>
<evidence type="ECO:0000256" key="8">
    <source>
        <dbReference type="SAM" id="MobiDB-lite"/>
    </source>
</evidence>
<dbReference type="SUPFAM" id="SSF53720">
    <property type="entry name" value="ALDH-like"/>
    <property type="match status" value="1"/>
</dbReference>
<dbReference type="Pfam" id="PF00171">
    <property type="entry name" value="Aldedh"/>
    <property type="match status" value="1"/>
</dbReference>
<dbReference type="InterPro" id="IPR012394">
    <property type="entry name" value="Aldehyde_DH_NAD(P)"/>
</dbReference>
<dbReference type="GO" id="GO:0005737">
    <property type="term" value="C:cytoplasm"/>
    <property type="evidence" value="ECO:0007669"/>
    <property type="project" value="TreeGrafter"/>
</dbReference>
<evidence type="ECO:0000256" key="3">
    <source>
        <dbReference type="ARBA" id="ARBA00023027"/>
    </source>
</evidence>
<keyword evidence="11" id="KW-1185">Reference proteome</keyword>
<evidence type="ECO:0000313" key="11">
    <source>
        <dbReference type="Proteomes" id="UP000250222"/>
    </source>
</evidence>
<feature type="active site" evidence="5 6">
    <location>
        <position position="261"/>
    </location>
</feature>
<dbReference type="Gene3D" id="3.40.309.10">
    <property type="entry name" value="Aldehyde Dehydrogenase, Chain A, domain 2"/>
    <property type="match status" value="1"/>
</dbReference>
<dbReference type="FunFam" id="3.40.309.10:FF:000003">
    <property type="entry name" value="Aldehyde dehydrogenase"/>
    <property type="match status" value="1"/>
</dbReference>
<dbReference type="InterPro" id="IPR016163">
    <property type="entry name" value="Ald_DH_C"/>
</dbReference>
<feature type="domain" description="Aldehyde dehydrogenase" evidence="9">
    <location>
        <begin position="59"/>
        <end position="483"/>
    </location>
</feature>
<accession>A0A2Y8ZWM2</accession>
<dbReference type="PROSITE" id="PS00070">
    <property type="entry name" value="ALDEHYDE_DEHYDR_CYS"/>
    <property type="match status" value="1"/>
</dbReference>
<gene>
    <name evidence="10" type="ORF">SAMN05216184_10113</name>
</gene>
<evidence type="ECO:0000259" key="9">
    <source>
        <dbReference type="Pfam" id="PF00171"/>
    </source>
</evidence>
<dbReference type="GO" id="GO:0006081">
    <property type="term" value="P:aldehyde metabolic process"/>
    <property type="evidence" value="ECO:0007669"/>
    <property type="project" value="InterPro"/>
</dbReference>
<dbReference type="InterPro" id="IPR016160">
    <property type="entry name" value="Ald_DH_CS_CYS"/>
</dbReference>
<name>A0A2Y8ZWM2_9MICO</name>
<reference evidence="10 11" key="1">
    <citation type="submission" date="2016-10" db="EMBL/GenBank/DDBJ databases">
        <authorList>
            <person name="Cai Z."/>
        </authorList>
    </citation>
    <scope>NUCLEOTIDE SEQUENCE [LARGE SCALE GENOMIC DNA]</scope>
    <source>
        <strain evidence="10 11">CGMCC 1.10826</strain>
    </source>
</reference>
<dbReference type="GO" id="GO:0004029">
    <property type="term" value="F:aldehyde dehydrogenase (NAD+) activity"/>
    <property type="evidence" value="ECO:0007669"/>
    <property type="project" value="TreeGrafter"/>
</dbReference>
<evidence type="ECO:0000256" key="7">
    <source>
        <dbReference type="RuleBase" id="RU003345"/>
    </source>
</evidence>
<organism evidence="10 11">
    <name type="scientific">Georgenia satyanarayanai</name>
    <dbReference type="NCBI Taxonomy" id="860221"/>
    <lineage>
        <taxon>Bacteria</taxon>
        <taxon>Bacillati</taxon>
        <taxon>Actinomycetota</taxon>
        <taxon>Actinomycetes</taxon>
        <taxon>Micrococcales</taxon>
        <taxon>Bogoriellaceae</taxon>
        <taxon>Georgenia</taxon>
    </lineage>
</organism>
<dbReference type="PANTHER" id="PTHR43570:SF16">
    <property type="entry name" value="ALDEHYDE DEHYDROGENASE TYPE III, ISOFORM Q"/>
    <property type="match status" value="1"/>
</dbReference>
<protein>
    <recommendedName>
        <fullName evidence="4">Aldehyde dehydrogenase</fullName>
    </recommendedName>
</protein>
<keyword evidence="3" id="KW-0520">NAD</keyword>
<sequence length="513" mass="54742">MRPVDGEHGAPPGAWSAGGGRTSFLVRRAGRVDDVSAAALPAYPREVTSAPTQTSATAVVVQRVRERFDTGVTRPLAWRLEQLDRLAALLTENAGEIERALRADLHKSPTETHLTEIGVLLEEIRHTRRHLRRWLAPQRVSVPWQYQPARASLVLEPLGAVLVIAPWNYPVFLLLGPLVGVLAAGNTAVLKPSELAPRTAEVLERLVPRYLDGVAVVTGGPERTTELLEERFDHIVFTGGGRVARIVMTAAARHLTPVTLELGGKSPAWVDATTDLPAAARRIAWGKLVNAGQTCVAPDYLLAPPDVARALEPLLAREIRAMYGADPAASPDYGRIVTTEHAARLDQMVSESVAAGARVVVGGKADVARRYVPPTVLADVTPDSPVMAEEIFGPVLPIVAVPDLDAAIAHIRSGDKPLALYAFTADADVQARLLRETSSGAVGLDVPLVQASMPSLPFGGVGASGTGAYHGEASVRAFSHTKPVVRKPLLPDTLGAIRPPFTAVRRALARRLL</sequence>
<dbReference type="CDD" id="cd07087">
    <property type="entry name" value="ALDH_F3-13-14_CALDH-like"/>
    <property type="match status" value="1"/>
</dbReference>
<feature type="active site" evidence="5">
    <location>
        <position position="295"/>
    </location>
</feature>
<comment type="similarity">
    <text evidence="1 4 7">Belongs to the aldehyde dehydrogenase family.</text>
</comment>
<dbReference type="PANTHER" id="PTHR43570">
    <property type="entry name" value="ALDEHYDE DEHYDROGENASE"/>
    <property type="match status" value="1"/>
</dbReference>
<evidence type="ECO:0000313" key="10">
    <source>
        <dbReference type="EMBL" id="SSA36355.1"/>
    </source>
</evidence>
<dbReference type="InterPro" id="IPR016162">
    <property type="entry name" value="Ald_DH_N"/>
</dbReference>
<evidence type="ECO:0000256" key="6">
    <source>
        <dbReference type="PROSITE-ProRule" id="PRU10007"/>
    </source>
</evidence>
<dbReference type="InterPro" id="IPR016161">
    <property type="entry name" value="Ald_DH/histidinol_DH"/>
</dbReference>
<dbReference type="FunFam" id="3.40.605.10:FF:000004">
    <property type="entry name" value="Aldehyde dehydrogenase"/>
    <property type="match status" value="1"/>
</dbReference>
<evidence type="ECO:0000256" key="2">
    <source>
        <dbReference type="ARBA" id="ARBA00023002"/>
    </source>
</evidence>
<dbReference type="EMBL" id="UETB01000001">
    <property type="protein sequence ID" value="SSA36355.1"/>
    <property type="molecule type" value="Genomic_DNA"/>
</dbReference>
<proteinExistence type="inferred from homology"/>
<dbReference type="Proteomes" id="UP000250222">
    <property type="component" value="Unassembled WGS sequence"/>
</dbReference>
<dbReference type="Gene3D" id="3.40.605.10">
    <property type="entry name" value="Aldehyde Dehydrogenase, Chain A, domain 1"/>
    <property type="match status" value="1"/>
</dbReference>
<dbReference type="PROSITE" id="PS00687">
    <property type="entry name" value="ALDEHYDE_DEHYDR_GLU"/>
    <property type="match status" value="1"/>
</dbReference>
<dbReference type="AlphaFoldDB" id="A0A2Y8ZWM2"/>
<dbReference type="InterPro" id="IPR015590">
    <property type="entry name" value="Aldehyde_DH_dom"/>
</dbReference>
<keyword evidence="2 4" id="KW-0560">Oxidoreductase</keyword>